<dbReference type="Pfam" id="PF12323">
    <property type="entry name" value="HTH_OrfB_IS605"/>
    <property type="match status" value="1"/>
</dbReference>
<evidence type="ECO:0000313" key="13">
    <source>
        <dbReference type="Proteomes" id="UP001596333"/>
    </source>
</evidence>
<dbReference type="GO" id="GO:0046872">
    <property type="term" value="F:metal ion binding"/>
    <property type="evidence" value="ECO:0007669"/>
    <property type="project" value="UniProtKB-KW"/>
</dbReference>
<dbReference type="AlphaFoldDB" id="A0ABD5UDB6"/>
<name>A0ABD5UDB6_9EURY</name>
<dbReference type="InterPro" id="IPR001959">
    <property type="entry name" value="Transposase"/>
</dbReference>
<dbReference type="InterPro" id="IPR021027">
    <property type="entry name" value="Transposase_put_HTH"/>
</dbReference>
<dbReference type="InterPro" id="IPR010095">
    <property type="entry name" value="Cas12f1-like_TNB"/>
</dbReference>
<feature type="domain" description="Transposase putative helix-turn-helix" evidence="11">
    <location>
        <begin position="1"/>
        <end position="40"/>
    </location>
</feature>
<sequence length="410" mass="46986">MHYNYKYRLNPPEALEEELLYHVDTCRQLYNHVLHQLNEADDIPARYEVQGRLPNLKSWWNDLGDVHSKVLQMVVKRLYDNLSTLKAQKENGRTVGMLKWKPPREYRSLTYNQSGFELKNTSGRPTLWLSKIGEIPIHLHRDIPENATIKQVAVKREPTGEWYATFGIDVDEDTSEKSENPERVVGIDVGILKYAHDTDGYAIESPDFSEERERLERAQRDLTRKEHNSANWKKQRQVVAERHADLKRKRRDFLHKLSNYYACEYDLVAVEDLDAKGLVELPGNSRNRAGAAWGTFLRMLQYKCEREGTYFVAVDPKDTTKECASCGVKTDKPLWVREHSCPSCRFEADRDANAAWNILSRGLEDIGVGHSESTPVETALPTDTNSVSAKHVVETGSPTLKERTASAVSE</sequence>
<evidence type="ECO:0000259" key="10">
    <source>
        <dbReference type="Pfam" id="PF07282"/>
    </source>
</evidence>
<dbReference type="GO" id="GO:0032196">
    <property type="term" value="P:transposition"/>
    <property type="evidence" value="ECO:0007669"/>
    <property type="project" value="UniProtKB-KW"/>
</dbReference>
<keyword evidence="7" id="KW-0233">DNA recombination</keyword>
<comment type="similarity">
    <text evidence="1">In the C-terminal section; belongs to the transposase 35 family.</text>
</comment>
<gene>
    <name evidence="12" type="ORF">ACFQEY_00185</name>
</gene>
<keyword evidence="12" id="KW-0255">Endonuclease</keyword>
<evidence type="ECO:0000256" key="4">
    <source>
        <dbReference type="ARBA" id="ARBA00022723"/>
    </source>
</evidence>
<keyword evidence="5" id="KW-0862">Zinc</keyword>
<keyword evidence="4" id="KW-0479">Metal-binding</keyword>
<evidence type="ECO:0000256" key="8">
    <source>
        <dbReference type="SAM" id="Coils"/>
    </source>
</evidence>
<dbReference type="InterPro" id="IPR051399">
    <property type="entry name" value="RNA-guided_DNA_endo/Transpos"/>
</dbReference>
<dbReference type="GO" id="GO:0006310">
    <property type="term" value="P:DNA recombination"/>
    <property type="evidence" value="ECO:0007669"/>
    <property type="project" value="UniProtKB-KW"/>
</dbReference>
<dbReference type="Proteomes" id="UP001596333">
    <property type="component" value="Unassembled WGS sequence"/>
</dbReference>
<evidence type="ECO:0000256" key="3">
    <source>
        <dbReference type="ARBA" id="ARBA00022578"/>
    </source>
</evidence>
<dbReference type="PANTHER" id="PTHR30405:SF25">
    <property type="entry name" value="RNA-GUIDED DNA ENDONUCLEASE INSQ-RELATED"/>
    <property type="match status" value="1"/>
</dbReference>
<protein>
    <submittedName>
        <fullName evidence="12">RNA-guided endonuclease InsQ/TnpB family protein</fullName>
    </submittedName>
</protein>
<dbReference type="Pfam" id="PF07282">
    <property type="entry name" value="Cas12f1-like_TNB"/>
    <property type="match status" value="1"/>
</dbReference>
<dbReference type="RefSeq" id="WP_379763569.1">
    <property type="nucleotide sequence ID" value="NZ_JBHSXI010000001.1"/>
</dbReference>
<dbReference type="GO" id="GO:0004519">
    <property type="term" value="F:endonuclease activity"/>
    <property type="evidence" value="ECO:0007669"/>
    <property type="project" value="UniProtKB-KW"/>
</dbReference>
<keyword evidence="12" id="KW-0540">Nuclease</keyword>
<keyword evidence="6" id="KW-0238">DNA-binding</keyword>
<keyword evidence="8" id="KW-0175">Coiled coil</keyword>
<proteinExistence type="inferred from homology"/>
<evidence type="ECO:0000259" key="11">
    <source>
        <dbReference type="Pfam" id="PF12323"/>
    </source>
</evidence>
<evidence type="ECO:0000256" key="6">
    <source>
        <dbReference type="ARBA" id="ARBA00023125"/>
    </source>
</evidence>
<dbReference type="NCBIfam" id="NF040570">
    <property type="entry name" value="guided_TnpB"/>
    <property type="match status" value="1"/>
</dbReference>
<evidence type="ECO:0000256" key="1">
    <source>
        <dbReference type="ARBA" id="ARBA00008761"/>
    </source>
</evidence>
<feature type="coiled-coil region" evidence="8">
    <location>
        <begin position="208"/>
        <end position="235"/>
    </location>
</feature>
<comment type="similarity">
    <text evidence="2">In the N-terminal section; belongs to the transposase 2 family.</text>
</comment>
<feature type="domain" description="Probable transposase IS891/IS1136/IS1341" evidence="9">
    <location>
        <begin position="169"/>
        <end position="279"/>
    </location>
</feature>
<accession>A0ABD5UDB6</accession>
<evidence type="ECO:0000256" key="2">
    <source>
        <dbReference type="ARBA" id="ARBA00011044"/>
    </source>
</evidence>
<evidence type="ECO:0000256" key="7">
    <source>
        <dbReference type="ARBA" id="ARBA00023172"/>
    </source>
</evidence>
<reference evidence="12 13" key="1">
    <citation type="journal article" date="2019" name="Int. J. Syst. Evol. Microbiol.">
        <title>The Global Catalogue of Microorganisms (GCM) 10K type strain sequencing project: providing services to taxonomists for standard genome sequencing and annotation.</title>
        <authorList>
            <consortium name="The Broad Institute Genomics Platform"/>
            <consortium name="The Broad Institute Genome Sequencing Center for Infectious Disease"/>
            <person name="Wu L."/>
            <person name="Ma J."/>
        </authorList>
    </citation>
    <scope>NUCLEOTIDE SEQUENCE [LARGE SCALE GENOMIC DNA]</scope>
    <source>
        <strain evidence="12 13">Y73</strain>
    </source>
</reference>
<dbReference type="GO" id="GO:0003677">
    <property type="term" value="F:DNA binding"/>
    <property type="evidence" value="ECO:0007669"/>
    <property type="project" value="UniProtKB-KW"/>
</dbReference>
<evidence type="ECO:0000256" key="5">
    <source>
        <dbReference type="ARBA" id="ARBA00022833"/>
    </source>
</evidence>
<organism evidence="12 13">
    <name type="scientific">Halorubrum trueperi</name>
    <dbReference type="NCBI Taxonomy" id="2004704"/>
    <lineage>
        <taxon>Archaea</taxon>
        <taxon>Methanobacteriati</taxon>
        <taxon>Methanobacteriota</taxon>
        <taxon>Stenosarchaea group</taxon>
        <taxon>Halobacteria</taxon>
        <taxon>Halobacteriales</taxon>
        <taxon>Haloferacaceae</taxon>
        <taxon>Halorubrum</taxon>
    </lineage>
</organism>
<comment type="caution">
    <text evidence="12">The sequence shown here is derived from an EMBL/GenBank/DDBJ whole genome shotgun (WGS) entry which is preliminary data.</text>
</comment>
<dbReference type="Pfam" id="PF01385">
    <property type="entry name" value="OrfB_IS605"/>
    <property type="match status" value="1"/>
</dbReference>
<keyword evidence="13" id="KW-1185">Reference proteome</keyword>
<keyword evidence="12" id="KW-0378">Hydrolase</keyword>
<evidence type="ECO:0000259" key="9">
    <source>
        <dbReference type="Pfam" id="PF01385"/>
    </source>
</evidence>
<feature type="domain" description="Cas12f1-like TNB" evidence="10">
    <location>
        <begin position="293"/>
        <end position="358"/>
    </location>
</feature>
<keyword evidence="3" id="KW-0815">Transposition</keyword>
<dbReference type="PANTHER" id="PTHR30405">
    <property type="entry name" value="TRANSPOSASE"/>
    <property type="match status" value="1"/>
</dbReference>
<dbReference type="EMBL" id="JBHSXI010000001">
    <property type="protein sequence ID" value="MFC6887477.1"/>
    <property type="molecule type" value="Genomic_DNA"/>
</dbReference>
<evidence type="ECO:0000313" key="12">
    <source>
        <dbReference type="EMBL" id="MFC6887477.1"/>
    </source>
</evidence>